<dbReference type="InterPro" id="IPR036504">
    <property type="entry name" value="CGI121/TPRKB_sf"/>
</dbReference>
<dbReference type="SUPFAM" id="SSF143870">
    <property type="entry name" value="PF0523-like"/>
    <property type="match status" value="1"/>
</dbReference>
<dbReference type="InterPro" id="IPR013926">
    <property type="entry name" value="CGI121/TPRKB"/>
</dbReference>
<dbReference type="AlphaFoldDB" id="A0A832Z9P7"/>
<dbReference type="EMBL" id="DQUG01000079">
    <property type="protein sequence ID" value="HIP74926.1"/>
    <property type="molecule type" value="Genomic_DNA"/>
</dbReference>
<dbReference type="Pfam" id="PF08617">
    <property type="entry name" value="CGI-121"/>
    <property type="match status" value="1"/>
</dbReference>
<dbReference type="Gene3D" id="3.30.2380.10">
    <property type="entry name" value="CGI121/TPRKB"/>
    <property type="match status" value="1"/>
</dbReference>
<comment type="caution">
    <text evidence="2">The sequence shown here is derived from an EMBL/GenBank/DDBJ whole genome shotgun (WGS) entry which is preliminary data.</text>
</comment>
<evidence type="ECO:0000313" key="2">
    <source>
        <dbReference type="EMBL" id="HIP74926.1"/>
    </source>
</evidence>
<comment type="similarity">
    <text evidence="1">Belongs to the CGI121/TPRKB family.</text>
</comment>
<dbReference type="NCBIfam" id="NF011465">
    <property type="entry name" value="PRK14886.1-1"/>
    <property type="match status" value="1"/>
</dbReference>
<evidence type="ECO:0000256" key="1">
    <source>
        <dbReference type="ARBA" id="ARBA00005546"/>
    </source>
</evidence>
<protein>
    <submittedName>
        <fullName evidence="2">KEOPS complex subunit Cgi121</fullName>
    </submittedName>
</protein>
<organism evidence="2 3">
    <name type="scientific">Thermococcus paralvinellae</name>
    <dbReference type="NCBI Taxonomy" id="582419"/>
    <lineage>
        <taxon>Archaea</taxon>
        <taxon>Methanobacteriati</taxon>
        <taxon>Methanobacteriota</taxon>
        <taxon>Thermococci</taxon>
        <taxon>Thermococcales</taxon>
        <taxon>Thermococcaceae</taxon>
        <taxon>Thermococcus</taxon>
    </lineage>
</organism>
<evidence type="ECO:0000313" key="3">
    <source>
        <dbReference type="Proteomes" id="UP000649326"/>
    </source>
</evidence>
<sequence length="140" mass="15962">MKVIKWREYEIAISKIVLEDVSWIFEELDESMQIINVECWEQVVFATILALKSFKRGTNKAKTIKGEILLRLTGTLQIGEAIKEVGAKRGENFLVAFGKDASKTLEEFLKKKALKEVPLSDCDREKVKDLFEKAAIVEVI</sequence>
<dbReference type="Proteomes" id="UP000649326">
    <property type="component" value="Unassembled WGS sequence"/>
</dbReference>
<reference evidence="2" key="1">
    <citation type="journal article" date="2020" name="ISME J.">
        <title>Gammaproteobacteria mediating utilization of methyl-, sulfur- and petroleum organic compounds in deep ocean hydrothermal plumes.</title>
        <authorList>
            <person name="Zhou Z."/>
            <person name="Liu Y."/>
            <person name="Pan J."/>
            <person name="Cron B.R."/>
            <person name="Toner B.M."/>
            <person name="Anantharaman K."/>
            <person name="Breier J.A."/>
            <person name="Dick G.J."/>
            <person name="Li M."/>
        </authorList>
    </citation>
    <scope>NUCLEOTIDE SEQUENCE</scope>
    <source>
        <strain evidence="2">SZUA-1451</strain>
    </source>
</reference>
<gene>
    <name evidence="2" type="ORF">EYH13_01995</name>
</gene>
<proteinExistence type="inferred from homology"/>
<name>A0A832Z9P7_9EURY</name>
<accession>A0A832Z9P7</accession>